<comment type="caution">
    <text evidence="2">The sequence shown here is derived from an EMBL/GenBank/DDBJ whole genome shotgun (WGS) entry which is preliminary data.</text>
</comment>
<dbReference type="EMBL" id="LVHD01000123">
    <property type="protein sequence ID" value="OAG75136.1"/>
    <property type="molecule type" value="Genomic_DNA"/>
</dbReference>
<sequence>MRFSGTCPLDADVVQARQKDVETMLAGRGRLVLRKSGTEPLVRVMAEAEDAALVDDVVNQMCEALEAVNVPA</sequence>
<dbReference type="Pfam" id="PF00408">
    <property type="entry name" value="PGM_PMM_IV"/>
    <property type="match status" value="1"/>
</dbReference>
<dbReference type="GO" id="GO:0008966">
    <property type="term" value="F:phosphoglucosamine mutase activity"/>
    <property type="evidence" value="ECO:0007669"/>
    <property type="project" value="UniProtKB-EC"/>
</dbReference>
<organism evidence="2 3">
    <name type="scientific">Acetobacter malorum</name>
    <dbReference type="NCBI Taxonomy" id="178901"/>
    <lineage>
        <taxon>Bacteria</taxon>
        <taxon>Pseudomonadati</taxon>
        <taxon>Pseudomonadota</taxon>
        <taxon>Alphaproteobacteria</taxon>
        <taxon>Acetobacterales</taxon>
        <taxon>Acetobacteraceae</taxon>
        <taxon>Acetobacter</taxon>
    </lineage>
</organism>
<dbReference type="AlphaFoldDB" id="A0A177G5N1"/>
<gene>
    <name evidence="2" type="ORF">Amal_03700</name>
</gene>
<keyword evidence="2" id="KW-0413">Isomerase</keyword>
<evidence type="ECO:0000259" key="1">
    <source>
        <dbReference type="Pfam" id="PF00408"/>
    </source>
</evidence>
<dbReference type="InterPro" id="IPR036900">
    <property type="entry name" value="A-D-PHexomutase_C_sf"/>
</dbReference>
<name>A0A177G5N1_9PROT</name>
<accession>A0A177G5N1</accession>
<proteinExistence type="predicted"/>
<reference evidence="2 3" key="1">
    <citation type="submission" date="2016-03" db="EMBL/GenBank/DDBJ databases">
        <title>Draft genome sequence of Acetobacter malorum CECT 7742, a strain isolated from strawberry vinegar.</title>
        <authorList>
            <person name="Sainz F."/>
            <person name="Mas A."/>
            <person name="Torija M.J."/>
        </authorList>
    </citation>
    <scope>NUCLEOTIDE SEQUENCE [LARGE SCALE GENOMIC DNA]</scope>
    <source>
        <strain evidence="2 3">CECT 7742</strain>
    </source>
</reference>
<protein>
    <submittedName>
        <fullName evidence="2">Phosphoglucosamine mutase</fullName>
        <ecNumber evidence="2">5.4.2.10</ecNumber>
    </submittedName>
</protein>
<dbReference type="SUPFAM" id="SSF55957">
    <property type="entry name" value="Phosphoglucomutase, C-terminal domain"/>
    <property type="match status" value="1"/>
</dbReference>
<dbReference type="PATRIC" id="fig|178901.16.peg.3993"/>
<feature type="domain" description="Alpha-D-phosphohexomutase C-terminal" evidence="1">
    <location>
        <begin position="12"/>
        <end position="63"/>
    </location>
</feature>
<dbReference type="InterPro" id="IPR005843">
    <property type="entry name" value="A-D-PHexomutase_C"/>
</dbReference>
<dbReference type="EC" id="5.4.2.10" evidence="2"/>
<evidence type="ECO:0000313" key="3">
    <source>
        <dbReference type="Proteomes" id="UP000077349"/>
    </source>
</evidence>
<evidence type="ECO:0000313" key="2">
    <source>
        <dbReference type="EMBL" id="OAG75136.1"/>
    </source>
</evidence>
<dbReference type="Proteomes" id="UP000077349">
    <property type="component" value="Unassembled WGS sequence"/>
</dbReference>
<dbReference type="Gene3D" id="3.30.310.50">
    <property type="entry name" value="Alpha-D-phosphohexomutase, C-terminal domain"/>
    <property type="match status" value="1"/>
</dbReference>